<name>A0AAJ0F0X2_9PEZI</name>
<accession>A0AAJ0F0X2</accession>
<keyword evidence="1" id="KW-0812">Transmembrane</keyword>
<dbReference type="Proteomes" id="UP001224890">
    <property type="component" value="Unassembled WGS sequence"/>
</dbReference>
<evidence type="ECO:0000313" key="2">
    <source>
        <dbReference type="EMBL" id="KAK1688948.1"/>
    </source>
</evidence>
<comment type="caution">
    <text evidence="2">The sequence shown here is derived from an EMBL/GenBank/DDBJ whole genome shotgun (WGS) entry which is preliminary data.</text>
</comment>
<dbReference type="GeneID" id="85456551"/>
<dbReference type="RefSeq" id="XP_060432643.1">
    <property type="nucleotide sequence ID" value="XM_060572025.1"/>
</dbReference>
<proteinExistence type="predicted"/>
<keyword evidence="1" id="KW-0472">Membrane</keyword>
<dbReference type="AlphaFoldDB" id="A0AAJ0F0X2"/>
<keyword evidence="1" id="KW-1133">Transmembrane helix</keyword>
<keyword evidence="3" id="KW-1185">Reference proteome</keyword>
<reference evidence="2" key="1">
    <citation type="submission" date="2021-06" db="EMBL/GenBank/DDBJ databases">
        <title>Comparative genomics, transcriptomics and evolutionary studies reveal genomic signatures of adaptation to plant cell wall in hemibiotrophic fungi.</title>
        <authorList>
            <consortium name="DOE Joint Genome Institute"/>
            <person name="Baroncelli R."/>
            <person name="Diaz J.F."/>
            <person name="Benocci T."/>
            <person name="Peng M."/>
            <person name="Battaglia E."/>
            <person name="Haridas S."/>
            <person name="Andreopoulos W."/>
            <person name="Labutti K."/>
            <person name="Pangilinan J."/>
            <person name="Floch G.L."/>
            <person name="Makela M.R."/>
            <person name="Henrissat B."/>
            <person name="Grigoriev I.V."/>
            <person name="Crouch J.A."/>
            <person name="De Vries R.P."/>
            <person name="Sukno S.A."/>
            <person name="Thon M.R."/>
        </authorList>
    </citation>
    <scope>NUCLEOTIDE SEQUENCE</scope>
    <source>
        <strain evidence="2">CBS 193.32</strain>
    </source>
</reference>
<feature type="transmembrane region" description="Helical" evidence="1">
    <location>
        <begin position="87"/>
        <end position="110"/>
    </location>
</feature>
<feature type="transmembrane region" description="Helical" evidence="1">
    <location>
        <begin position="56"/>
        <end position="75"/>
    </location>
</feature>
<dbReference type="EMBL" id="JAHMHR010000010">
    <property type="protein sequence ID" value="KAK1688948.1"/>
    <property type="molecule type" value="Genomic_DNA"/>
</dbReference>
<evidence type="ECO:0000313" key="3">
    <source>
        <dbReference type="Proteomes" id="UP001224890"/>
    </source>
</evidence>
<gene>
    <name evidence="2" type="ORF">BDP55DRAFT_629483</name>
</gene>
<protein>
    <submittedName>
        <fullName evidence="2">Uncharacterized protein</fullName>
    </submittedName>
</protein>
<sequence length="117" mass="13110">MPSFLYSVIDILLVLAQGYAYDRIVAFPRFMISSLTGFSGYDTESSGLEDQIKLRYWIHGPAFLFALLAIPIVDSKFSVTRREIERVILLMAYLVGLWGFGGCSLDPMVLDSPPILL</sequence>
<evidence type="ECO:0000256" key="1">
    <source>
        <dbReference type="SAM" id="Phobius"/>
    </source>
</evidence>
<organism evidence="2 3">
    <name type="scientific">Colletotrichum godetiae</name>
    <dbReference type="NCBI Taxonomy" id="1209918"/>
    <lineage>
        <taxon>Eukaryota</taxon>
        <taxon>Fungi</taxon>
        <taxon>Dikarya</taxon>
        <taxon>Ascomycota</taxon>
        <taxon>Pezizomycotina</taxon>
        <taxon>Sordariomycetes</taxon>
        <taxon>Hypocreomycetidae</taxon>
        <taxon>Glomerellales</taxon>
        <taxon>Glomerellaceae</taxon>
        <taxon>Colletotrichum</taxon>
        <taxon>Colletotrichum acutatum species complex</taxon>
    </lineage>
</organism>